<dbReference type="AlphaFoldDB" id="A0A059D4W0"/>
<dbReference type="EMBL" id="KK198754">
    <property type="protein sequence ID" value="KCW85260.1"/>
    <property type="molecule type" value="Genomic_DNA"/>
</dbReference>
<protein>
    <submittedName>
        <fullName evidence="1">Uncharacterized protein</fullName>
    </submittedName>
</protein>
<dbReference type="InParanoid" id="A0A059D4W0"/>
<gene>
    <name evidence="1" type="ORF">EUGRSUZ_B02111</name>
</gene>
<reference evidence="1" key="1">
    <citation type="submission" date="2013-07" db="EMBL/GenBank/DDBJ databases">
        <title>The genome of Eucalyptus grandis.</title>
        <authorList>
            <person name="Schmutz J."/>
            <person name="Hayes R."/>
            <person name="Myburg A."/>
            <person name="Tuskan G."/>
            <person name="Grattapaglia D."/>
            <person name="Rokhsar D.S."/>
        </authorList>
    </citation>
    <scope>NUCLEOTIDE SEQUENCE</scope>
    <source>
        <tissue evidence="1">Leaf extractions</tissue>
    </source>
</reference>
<organism evidence="1">
    <name type="scientific">Eucalyptus grandis</name>
    <name type="common">Flooded gum</name>
    <dbReference type="NCBI Taxonomy" id="71139"/>
    <lineage>
        <taxon>Eukaryota</taxon>
        <taxon>Viridiplantae</taxon>
        <taxon>Streptophyta</taxon>
        <taxon>Embryophyta</taxon>
        <taxon>Tracheophyta</taxon>
        <taxon>Spermatophyta</taxon>
        <taxon>Magnoliopsida</taxon>
        <taxon>eudicotyledons</taxon>
        <taxon>Gunneridae</taxon>
        <taxon>Pentapetalae</taxon>
        <taxon>rosids</taxon>
        <taxon>malvids</taxon>
        <taxon>Myrtales</taxon>
        <taxon>Myrtaceae</taxon>
        <taxon>Myrtoideae</taxon>
        <taxon>Eucalypteae</taxon>
        <taxon>Eucalyptus</taxon>
    </lineage>
</organism>
<proteinExistence type="predicted"/>
<dbReference type="Gramene" id="KCW85260">
    <property type="protein sequence ID" value="KCW85260"/>
    <property type="gene ID" value="EUGRSUZ_B02111"/>
</dbReference>
<sequence>METAFGGLNMLGMGELERTDFKYLNDWLRIISESWYYASFAFRIRDVEVSRPCWIRRQKNFTNEDPEAGQTSTAQFDLNGCKEKNKTSSVREKPRFDGSGSSLFFYLLFIIK</sequence>
<name>A0A059D4W0_EUCGR</name>
<accession>A0A059D4W0</accession>
<evidence type="ECO:0000313" key="1">
    <source>
        <dbReference type="EMBL" id="KCW85260.1"/>
    </source>
</evidence>